<dbReference type="Proteomes" id="UP000606786">
    <property type="component" value="Unassembled WGS sequence"/>
</dbReference>
<keyword evidence="3" id="KW-1185">Reference proteome</keyword>
<accession>A0A811U8N9</accession>
<organism evidence="2 3">
    <name type="scientific">Ceratitis capitata</name>
    <name type="common">Mediterranean fruit fly</name>
    <name type="synonym">Tephritis capitata</name>
    <dbReference type="NCBI Taxonomy" id="7213"/>
    <lineage>
        <taxon>Eukaryota</taxon>
        <taxon>Metazoa</taxon>
        <taxon>Ecdysozoa</taxon>
        <taxon>Arthropoda</taxon>
        <taxon>Hexapoda</taxon>
        <taxon>Insecta</taxon>
        <taxon>Pterygota</taxon>
        <taxon>Neoptera</taxon>
        <taxon>Endopterygota</taxon>
        <taxon>Diptera</taxon>
        <taxon>Brachycera</taxon>
        <taxon>Muscomorpha</taxon>
        <taxon>Tephritoidea</taxon>
        <taxon>Tephritidae</taxon>
        <taxon>Ceratitis</taxon>
        <taxon>Ceratitis</taxon>
    </lineage>
</organism>
<dbReference type="AlphaFoldDB" id="A0A811U8N9"/>
<evidence type="ECO:0000313" key="2">
    <source>
        <dbReference type="EMBL" id="CAD6995642.1"/>
    </source>
</evidence>
<proteinExistence type="predicted"/>
<feature type="chain" id="PRO_5032275853" evidence="1">
    <location>
        <begin position="19"/>
        <end position="117"/>
    </location>
</feature>
<comment type="caution">
    <text evidence="2">The sequence shown here is derived from an EMBL/GenBank/DDBJ whole genome shotgun (WGS) entry which is preliminary data.</text>
</comment>
<reference evidence="2" key="1">
    <citation type="submission" date="2020-11" db="EMBL/GenBank/DDBJ databases">
        <authorList>
            <person name="Whitehead M."/>
        </authorList>
    </citation>
    <scope>NUCLEOTIDE SEQUENCE</scope>
    <source>
        <strain evidence="2">EGII</strain>
    </source>
</reference>
<protein>
    <submittedName>
        <fullName evidence="2">(Mediterranean fruit fly) hypothetical protein</fullName>
    </submittedName>
</protein>
<keyword evidence="1" id="KW-0732">Signal</keyword>
<name>A0A811U8N9_CERCA</name>
<feature type="signal peptide" evidence="1">
    <location>
        <begin position="1"/>
        <end position="18"/>
    </location>
</feature>
<dbReference type="EMBL" id="CAJHJT010000001">
    <property type="protein sequence ID" value="CAD6995642.1"/>
    <property type="molecule type" value="Genomic_DNA"/>
</dbReference>
<gene>
    <name evidence="2" type="ORF">CCAP1982_LOCUS4348</name>
</gene>
<sequence length="117" mass="13513">MIWCYMRWILKLMLRLLALPPPFATIYSLRSSPKRTRFWWSNVLELPVRTHARASHQRHAKCRQEVAVLMLLVIGFDVAPAGPLLQRKRQQILNVIFVLARDEHLMSVVAAAVNPSS</sequence>
<evidence type="ECO:0000256" key="1">
    <source>
        <dbReference type="SAM" id="SignalP"/>
    </source>
</evidence>
<evidence type="ECO:0000313" key="3">
    <source>
        <dbReference type="Proteomes" id="UP000606786"/>
    </source>
</evidence>